<evidence type="ECO:0000256" key="4">
    <source>
        <dbReference type="PIRSR" id="PIRSR005739-1"/>
    </source>
</evidence>
<dbReference type="InterPro" id="IPR036388">
    <property type="entry name" value="WH-like_DNA-bd_sf"/>
</dbReference>
<keyword evidence="1 7" id="KW-0489">Methyltransferase</keyword>
<dbReference type="InterPro" id="IPR029063">
    <property type="entry name" value="SAM-dependent_MTases_sf"/>
</dbReference>
<comment type="caution">
    <text evidence="7">The sequence shown here is derived from an EMBL/GenBank/DDBJ whole genome shotgun (WGS) entry which is preliminary data.</text>
</comment>
<keyword evidence="8" id="KW-1185">Reference proteome</keyword>
<feature type="active site" description="Proton acceptor" evidence="4">
    <location>
        <position position="244"/>
    </location>
</feature>
<dbReference type="Pfam" id="PF08100">
    <property type="entry name" value="Dimerisation"/>
    <property type="match status" value="1"/>
</dbReference>
<dbReference type="SUPFAM" id="SSF46785">
    <property type="entry name" value="Winged helix' DNA-binding domain"/>
    <property type="match status" value="1"/>
</dbReference>
<dbReference type="InterPro" id="IPR036390">
    <property type="entry name" value="WH_DNA-bd_sf"/>
</dbReference>
<dbReference type="GO" id="GO:0032259">
    <property type="term" value="P:methylation"/>
    <property type="evidence" value="ECO:0007669"/>
    <property type="project" value="UniProtKB-KW"/>
</dbReference>
<dbReference type="RefSeq" id="WP_062372055.1">
    <property type="nucleotide sequence ID" value="NZ_LNCD01000101.1"/>
</dbReference>
<feature type="domain" description="O-methyltransferase dimerisation" evidence="6">
    <location>
        <begin position="10"/>
        <end position="85"/>
    </location>
</feature>
<dbReference type="Gene3D" id="1.10.10.10">
    <property type="entry name" value="Winged helix-like DNA-binding domain superfamily/Winged helix DNA-binding domain"/>
    <property type="match status" value="1"/>
</dbReference>
<dbReference type="PIRSF" id="PIRSF005739">
    <property type="entry name" value="O-mtase"/>
    <property type="match status" value="1"/>
</dbReference>
<name>A0A120FIR9_9HYPH</name>
<evidence type="ECO:0000256" key="1">
    <source>
        <dbReference type="ARBA" id="ARBA00022603"/>
    </source>
</evidence>
<dbReference type="AlphaFoldDB" id="A0A120FIR9"/>
<dbReference type="CDD" id="cd02440">
    <property type="entry name" value="AdoMet_MTases"/>
    <property type="match status" value="1"/>
</dbReference>
<dbReference type="Proteomes" id="UP000068164">
    <property type="component" value="Unassembled WGS sequence"/>
</dbReference>
<dbReference type="PANTHER" id="PTHR43712">
    <property type="entry name" value="PUTATIVE (AFU_ORTHOLOGUE AFUA_4G14580)-RELATED"/>
    <property type="match status" value="1"/>
</dbReference>
<dbReference type="Pfam" id="PF00891">
    <property type="entry name" value="Methyltransf_2"/>
    <property type="match status" value="1"/>
</dbReference>
<dbReference type="Gene3D" id="3.40.50.150">
    <property type="entry name" value="Vaccinia Virus protein VP39"/>
    <property type="match status" value="1"/>
</dbReference>
<evidence type="ECO:0000313" key="7">
    <source>
        <dbReference type="EMBL" id="KWV47961.1"/>
    </source>
</evidence>
<evidence type="ECO:0000256" key="3">
    <source>
        <dbReference type="ARBA" id="ARBA00022691"/>
    </source>
</evidence>
<keyword evidence="2" id="KW-0808">Transferase</keyword>
<dbReference type="SUPFAM" id="SSF53335">
    <property type="entry name" value="S-adenosyl-L-methionine-dependent methyltransferases"/>
    <property type="match status" value="1"/>
</dbReference>
<sequence>MGETTPDNIMQLGMGFWASKAMLSAVELGVFTALAAGPANLSDLQARLQLHPRAARDFFDTLVALKLLEREDGHYRNAPDTDLFLDKGKPSYIGGILEMANTRLYGFWGSLTEALLTGEPQNEAKHSEDFFAAIYAEPARLRGFLEAMSGISAGAAQAIAARFDWSKYTTFVDVGAAQGMVPVVIARAHPHLQAIGFDLPAVQPIFDEFVARQGLADRIRFQSGNFFDGPMPNADVILMGHILHDWDLAEKRMLLEKAFAALPNGGAVIVYDAVIDDERRLNAFGLLMSLNMLIETPGGFDYTGGDCQAWMRDAGFVATRVEPLLGPDSMVIGFKPD</sequence>
<evidence type="ECO:0000256" key="2">
    <source>
        <dbReference type="ARBA" id="ARBA00022679"/>
    </source>
</evidence>
<protein>
    <submittedName>
        <fullName evidence="7">Methyltransferase</fullName>
    </submittedName>
</protein>
<dbReference type="GO" id="GO:0046983">
    <property type="term" value="F:protein dimerization activity"/>
    <property type="evidence" value="ECO:0007669"/>
    <property type="project" value="InterPro"/>
</dbReference>
<gene>
    <name evidence="7" type="ORF">AS026_12900</name>
</gene>
<evidence type="ECO:0000313" key="8">
    <source>
        <dbReference type="Proteomes" id="UP000068164"/>
    </source>
</evidence>
<dbReference type="InterPro" id="IPR001077">
    <property type="entry name" value="COMT_C"/>
</dbReference>
<dbReference type="InterPro" id="IPR012967">
    <property type="entry name" value="COMT_dimerisation"/>
</dbReference>
<dbReference type="PROSITE" id="PS51683">
    <property type="entry name" value="SAM_OMT_II"/>
    <property type="match status" value="1"/>
</dbReference>
<dbReference type="InterPro" id="IPR016461">
    <property type="entry name" value="COMT-like"/>
</dbReference>
<dbReference type="OrthoDB" id="9766840at2"/>
<dbReference type="EMBL" id="LNCD01000101">
    <property type="protein sequence ID" value="KWV47961.1"/>
    <property type="molecule type" value="Genomic_DNA"/>
</dbReference>
<dbReference type="PANTHER" id="PTHR43712:SF2">
    <property type="entry name" value="O-METHYLTRANSFERASE CICE"/>
    <property type="match status" value="1"/>
</dbReference>
<keyword evidence="3" id="KW-0949">S-adenosyl-L-methionine</keyword>
<evidence type="ECO:0000259" key="5">
    <source>
        <dbReference type="Pfam" id="PF00891"/>
    </source>
</evidence>
<proteinExistence type="predicted"/>
<reference evidence="7 8" key="1">
    <citation type="submission" date="2015-11" db="EMBL/GenBank/DDBJ databases">
        <title>Draft Genome Sequence of the Strain BR 10423 (Rhizobium sp.) isolated from nodules of Mimosa pudica.</title>
        <authorList>
            <person name="Barauna A.C."/>
            <person name="Zilli J.E."/>
            <person name="Simoes-Araujo J.L."/>
            <person name="Reis V.M."/>
            <person name="James E.K."/>
            <person name="Reis F.B.Jr."/>
            <person name="Rouws L.F."/>
            <person name="Passos S.R."/>
            <person name="Gois S.R."/>
        </authorList>
    </citation>
    <scope>NUCLEOTIDE SEQUENCE [LARGE SCALE GENOMIC DNA]</scope>
    <source>
        <strain evidence="7 8">BR10423</strain>
    </source>
</reference>
<feature type="domain" description="O-methyltransferase C-terminal" evidence="5">
    <location>
        <begin position="108"/>
        <end position="316"/>
    </location>
</feature>
<accession>A0A120FIR9</accession>
<dbReference type="GO" id="GO:0008171">
    <property type="term" value="F:O-methyltransferase activity"/>
    <property type="evidence" value="ECO:0007669"/>
    <property type="project" value="InterPro"/>
</dbReference>
<evidence type="ECO:0000259" key="6">
    <source>
        <dbReference type="Pfam" id="PF08100"/>
    </source>
</evidence>
<organism evidence="7 8">
    <name type="scientific">Rhizobium altiplani</name>
    <dbReference type="NCBI Taxonomy" id="1864509"/>
    <lineage>
        <taxon>Bacteria</taxon>
        <taxon>Pseudomonadati</taxon>
        <taxon>Pseudomonadota</taxon>
        <taxon>Alphaproteobacteria</taxon>
        <taxon>Hyphomicrobiales</taxon>
        <taxon>Rhizobiaceae</taxon>
        <taxon>Rhizobium/Agrobacterium group</taxon>
        <taxon>Rhizobium</taxon>
    </lineage>
</organism>